<evidence type="ECO:0000313" key="3">
    <source>
        <dbReference type="EMBL" id="PFX33155.1"/>
    </source>
</evidence>
<feature type="compositionally biased region" description="Basic residues" evidence="2">
    <location>
        <begin position="236"/>
        <end position="245"/>
    </location>
</feature>
<dbReference type="GO" id="GO:0005684">
    <property type="term" value="C:U2-type spliceosomal complex"/>
    <property type="evidence" value="ECO:0007669"/>
    <property type="project" value="TreeGrafter"/>
</dbReference>
<dbReference type="PANTHER" id="PTHR12111:SF2">
    <property type="entry name" value="SPLICING FACTOR YJU2B-RELATED"/>
    <property type="match status" value="1"/>
</dbReference>
<feature type="compositionally biased region" description="Basic and acidic residues" evidence="2">
    <location>
        <begin position="246"/>
        <end position="264"/>
    </location>
</feature>
<proteinExistence type="inferred from homology"/>
<sequence length="426" mass="48796">MGERKAVNKYYPPDWTPEQGSLDRYHGQHPLRERARKLGQGILIIRFEMPYNIWCGGCGNHIGMGVRYNAEKKKVGNYYTTPIYRFRMKCHLCDNHFEIETDPKNCDYVIVSGARRKEERWEPSATETVELTDKEDVKKMAIDAMFKLEHGVQDQEKSKKALPTLAQLKEVQSVWDDDYAANQLLRKKFREQKQDLNAQAMKDNELKDRGALDVSLVPEREEDIELANRIRYHGKGFDGHRRKRRSEINDRPLFDTKGKSEEKRQKIKQLLGKRRQIKVNSFSTPAKSKNELTIQGSFGIKVRRTKLNNSESADNSTYKDPSVEDLSNGPIVNQTVISSELDSQRNIEITGNTSSETEVRAARSPDATSQSVKQTQNCLANQLKQEENYNTPDGSSEDSELDRKSYISSLVCCDYADSSDASDDHT</sequence>
<feature type="compositionally biased region" description="Polar residues" evidence="2">
    <location>
        <begin position="366"/>
        <end position="394"/>
    </location>
</feature>
<feature type="compositionally biased region" description="Polar residues" evidence="2">
    <location>
        <begin position="309"/>
        <end position="319"/>
    </location>
</feature>
<accession>A0A2B4SXP1</accession>
<dbReference type="AlphaFoldDB" id="A0A2B4SXP1"/>
<comment type="caution">
    <text evidence="3">The sequence shown here is derived from an EMBL/GenBank/DDBJ whole genome shotgun (WGS) entry which is preliminary data.</text>
</comment>
<evidence type="ECO:0000256" key="2">
    <source>
        <dbReference type="SAM" id="MobiDB-lite"/>
    </source>
</evidence>
<name>A0A2B4SXP1_STYPI</name>
<dbReference type="GO" id="GO:0071014">
    <property type="term" value="C:post-mRNA release spliceosomal complex"/>
    <property type="evidence" value="ECO:0007669"/>
    <property type="project" value="TreeGrafter"/>
</dbReference>
<dbReference type="GO" id="GO:0000398">
    <property type="term" value="P:mRNA splicing, via spliceosome"/>
    <property type="evidence" value="ECO:0007669"/>
    <property type="project" value="InterPro"/>
</dbReference>
<protein>
    <submittedName>
        <fullName evidence="3">Coiled-coil domain-containing protein 130</fullName>
    </submittedName>
</protein>
<dbReference type="OrthoDB" id="360327at2759"/>
<reference evidence="4" key="1">
    <citation type="journal article" date="2017" name="bioRxiv">
        <title>Comparative analysis of the genomes of Stylophora pistillata and Acropora digitifera provides evidence for extensive differences between species of corals.</title>
        <authorList>
            <person name="Voolstra C.R."/>
            <person name="Li Y."/>
            <person name="Liew Y.J."/>
            <person name="Baumgarten S."/>
            <person name="Zoccola D."/>
            <person name="Flot J.-F."/>
            <person name="Tambutte S."/>
            <person name="Allemand D."/>
            <person name="Aranda M."/>
        </authorList>
    </citation>
    <scope>NUCLEOTIDE SEQUENCE [LARGE SCALE GENOMIC DNA]</scope>
</reference>
<organism evidence="3 4">
    <name type="scientific">Stylophora pistillata</name>
    <name type="common">Smooth cauliflower coral</name>
    <dbReference type="NCBI Taxonomy" id="50429"/>
    <lineage>
        <taxon>Eukaryota</taxon>
        <taxon>Metazoa</taxon>
        <taxon>Cnidaria</taxon>
        <taxon>Anthozoa</taxon>
        <taxon>Hexacorallia</taxon>
        <taxon>Scleractinia</taxon>
        <taxon>Astrocoeniina</taxon>
        <taxon>Pocilloporidae</taxon>
        <taxon>Stylophora</taxon>
    </lineage>
</organism>
<dbReference type="STRING" id="50429.A0A2B4SXP1"/>
<evidence type="ECO:0000256" key="1">
    <source>
        <dbReference type="ARBA" id="ARBA00005595"/>
    </source>
</evidence>
<gene>
    <name evidence="3" type="primary">CCDC130</name>
    <name evidence="3" type="ORF">AWC38_SpisGene1962</name>
</gene>
<comment type="similarity">
    <text evidence="1">Belongs to the CWC16 family.</text>
</comment>
<keyword evidence="4" id="KW-1185">Reference proteome</keyword>
<feature type="region of interest" description="Disordered" evidence="2">
    <location>
        <begin position="350"/>
        <end position="402"/>
    </location>
</feature>
<dbReference type="Proteomes" id="UP000225706">
    <property type="component" value="Unassembled WGS sequence"/>
</dbReference>
<evidence type="ECO:0000313" key="4">
    <source>
        <dbReference type="Proteomes" id="UP000225706"/>
    </source>
</evidence>
<dbReference type="Pfam" id="PF04502">
    <property type="entry name" value="Saf4_Yju2"/>
    <property type="match status" value="1"/>
</dbReference>
<dbReference type="EMBL" id="LSMT01000015">
    <property type="protein sequence ID" value="PFX33155.1"/>
    <property type="molecule type" value="Genomic_DNA"/>
</dbReference>
<feature type="region of interest" description="Disordered" evidence="2">
    <location>
        <begin position="309"/>
        <end position="329"/>
    </location>
</feature>
<dbReference type="InterPro" id="IPR007590">
    <property type="entry name" value="Saf4/Yju2"/>
</dbReference>
<dbReference type="PANTHER" id="PTHR12111">
    <property type="entry name" value="SPLICING FACTOR YJU2"/>
    <property type="match status" value="1"/>
</dbReference>
<feature type="region of interest" description="Disordered" evidence="2">
    <location>
        <begin position="236"/>
        <end position="264"/>
    </location>
</feature>